<evidence type="ECO:0000313" key="4">
    <source>
        <dbReference type="Proteomes" id="UP000194236"/>
    </source>
</evidence>
<protein>
    <recommendedName>
        <fullName evidence="2">MAM domain-containing protein</fullName>
    </recommendedName>
</protein>
<feature type="region of interest" description="Disordered" evidence="1">
    <location>
        <begin position="1"/>
        <end position="34"/>
    </location>
</feature>
<feature type="domain" description="MAM" evidence="2">
    <location>
        <begin position="52"/>
        <end position="93"/>
    </location>
</feature>
<dbReference type="Gene3D" id="2.60.120.200">
    <property type="match status" value="1"/>
</dbReference>
<organism evidence="3 4">
    <name type="scientific">Euroglyphus maynei</name>
    <name type="common">Mayne's house dust mite</name>
    <dbReference type="NCBI Taxonomy" id="6958"/>
    <lineage>
        <taxon>Eukaryota</taxon>
        <taxon>Metazoa</taxon>
        <taxon>Ecdysozoa</taxon>
        <taxon>Arthropoda</taxon>
        <taxon>Chelicerata</taxon>
        <taxon>Arachnida</taxon>
        <taxon>Acari</taxon>
        <taxon>Acariformes</taxon>
        <taxon>Sarcoptiformes</taxon>
        <taxon>Astigmata</taxon>
        <taxon>Psoroptidia</taxon>
        <taxon>Analgoidea</taxon>
        <taxon>Pyroglyphidae</taxon>
        <taxon>Pyroglyphinae</taxon>
        <taxon>Euroglyphus</taxon>
    </lineage>
</organism>
<feature type="compositionally biased region" description="Basic and acidic residues" evidence="1">
    <location>
        <begin position="1"/>
        <end position="21"/>
    </location>
</feature>
<gene>
    <name evidence="3" type="ORF">BLA29_011822</name>
</gene>
<dbReference type="EMBL" id="MUJZ01046909">
    <property type="protein sequence ID" value="OTF74473.1"/>
    <property type="molecule type" value="Genomic_DNA"/>
</dbReference>
<evidence type="ECO:0000256" key="1">
    <source>
        <dbReference type="SAM" id="MobiDB-lite"/>
    </source>
</evidence>
<dbReference type="GO" id="GO:0016020">
    <property type="term" value="C:membrane"/>
    <property type="evidence" value="ECO:0007669"/>
    <property type="project" value="InterPro"/>
</dbReference>
<evidence type="ECO:0000313" key="3">
    <source>
        <dbReference type="EMBL" id="OTF74473.1"/>
    </source>
</evidence>
<dbReference type="OrthoDB" id="409956at2759"/>
<reference evidence="3 4" key="1">
    <citation type="submission" date="2017-03" db="EMBL/GenBank/DDBJ databases">
        <title>Genome Survey of Euroglyphus maynei.</title>
        <authorList>
            <person name="Arlian L.G."/>
            <person name="Morgan M.S."/>
            <person name="Rider S.D."/>
        </authorList>
    </citation>
    <scope>NUCLEOTIDE SEQUENCE [LARGE SCALE GENOMIC DNA]</scope>
    <source>
        <strain evidence="3">Arlian Lab</strain>
        <tissue evidence="3">Whole body</tissue>
    </source>
</reference>
<evidence type="ECO:0000259" key="2">
    <source>
        <dbReference type="PROSITE" id="PS50060"/>
    </source>
</evidence>
<sequence length="138" mass="15365">MEQKDTTKDALSEDGESEKPKPSSTNNGQPGLETKTLVWRITTRKLDAVKPEWIYAQVSVTSEFVYRIQFEGEAMDGGFALDDVTHYDGACPSKLLDDICKKTKNNLFFPLTKKINKARPIEAAVAAPVEAAETELRE</sequence>
<dbReference type="InterPro" id="IPR000998">
    <property type="entry name" value="MAM_dom"/>
</dbReference>
<proteinExistence type="predicted"/>
<dbReference type="Proteomes" id="UP000194236">
    <property type="component" value="Unassembled WGS sequence"/>
</dbReference>
<name>A0A1Y3B3M2_EURMA</name>
<dbReference type="AlphaFoldDB" id="A0A1Y3B3M2"/>
<accession>A0A1Y3B3M2</accession>
<comment type="caution">
    <text evidence="3">The sequence shown here is derived from an EMBL/GenBank/DDBJ whole genome shotgun (WGS) entry which is preliminary data.</text>
</comment>
<dbReference type="PROSITE" id="PS50060">
    <property type="entry name" value="MAM_2"/>
    <property type="match status" value="1"/>
</dbReference>
<keyword evidence="4" id="KW-1185">Reference proteome</keyword>